<dbReference type="SUPFAM" id="SSF52266">
    <property type="entry name" value="SGNH hydrolase"/>
    <property type="match status" value="1"/>
</dbReference>
<dbReference type="OrthoDB" id="42638at2759"/>
<evidence type="ECO:0000256" key="1">
    <source>
        <dbReference type="ARBA" id="ARBA00022801"/>
    </source>
</evidence>
<dbReference type="PANTHER" id="PTHR31988:SF19">
    <property type="entry name" value="9-O-ACETYL-N-ACETYLNEURAMINIC ACID DEACETYLASE-RELATED"/>
    <property type="match status" value="1"/>
</dbReference>
<name>A0A1X2HAT0_SYNRA</name>
<dbReference type="PANTHER" id="PTHR31988">
    <property type="entry name" value="ESTERASE, PUTATIVE (DUF303)-RELATED"/>
    <property type="match status" value="1"/>
</dbReference>
<dbReference type="InterPro" id="IPR005181">
    <property type="entry name" value="SASA"/>
</dbReference>
<evidence type="ECO:0000313" key="5">
    <source>
        <dbReference type="Proteomes" id="UP000242180"/>
    </source>
</evidence>
<dbReference type="EMBL" id="MCGN01000006">
    <property type="protein sequence ID" value="ORY95787.1"/>
    <property type="molecule type" value="Genomic_DNA"/>
</dbReference>
<organism evidence="4 5">
    <name type="scientific">Syncephalastrum racemosum</name>
    <name type="common">Filamentous fungus</name>
    <dbReference type="NCBI Taxonomy" id="13706"/>
    <lineage>
        <taxon>Eukaryota</taxon>
        <taxon>Fungi</taxon>
        <taxon>Fungi incertae sedis</taxon>
        <taxon>Mucoromycota</taxon>
        <taxon>Mucoromycotina</taxon>
        <taxon>Mucoromycetes</taxon>
        <taxon>Mucorales</taxon>
        <taxon>Syncephalastraceae</taxon>
        <taxon>Syncephalastrum</taxon>
    </lineage>
</organism>
<dbReference type="InParanoid" id="A0A1X2HAT0"/>
<comment type="caution">
    <text evidence="4">The sequence shown here is derived from an EMBL/GenBank/DDBJ whole genome shotgun (WGS) entry which is preliminary data.</text>
</comment>
<dbReference type="Proteomes" id="UP000242180">
    <property type="component" value="Unassembled WGS sequence"/>
</dbReference>
<evidence type="ECO:0000256" key="2">
    <source>
        <dbReference type="SAM" id="MobiDB-lite"/>
    </source>
</evidence>
<dbReference type="AlphaFoldDB" id="A0A1X2HAT0"/>
<dbReference type="OMA" id="IRIWITH"/>
<feature type="compositionally biased region" description="Basic and acidic residues" evidence="2">
    <location>
        <begin position="101"/>
        <end position="112"/>
    </location>
</feature>
<sequence length="453" mass="50851">MVYVYDLRSITDHQVLQRDHDTQGATVDLGNGQERFYATGGPYTVQGKRNIYVGDVFVMAGQSNMRGHGFYTDPFTGQDERHSDILGVHVYASNERWTSRGEPTHRLAESPRRVHHTLPDPTVRNPTLLEVRGASLGLPFAAHYRELIGDNVPVGLIASAHGGTSIEDWSVERMDEVDDPSQDTLFGAMLARISEAAQNQITAVLWYQGETDACANTVWSPYGSKFNDLMDAMRSYIRDDLPVYYVQIGRHVRDDNEVKERIWSSARQGQSTPILYFPERNQNTAMVASIDCEMDDAIHLSARGLARVGRRLANAAYKGLQGLAREATPQIDSIMYEERRKSAGVVVRSFLVRFRYMHGERWQTVSLVQGFTLHRRGEGKDDLLPLIYSARIESDQSVRLFLTTSAKDWTEETLLLSYGYGKNPTCNLVTTSDRALLAYSASARVGSNNVIQC</sequence>
<keyword evidence="5" id="KW-1185">Reference proteome</keyword>
<reference evidence="4 5" key="1">
    <citation type="submission" date="2016-07" db="EMBL/GenBank/DDBJ databases">
        <title>Pervasive Adenine N6-methylation of Active Genes in Fungi.</title>
        <authorList>
            <consortium name="DOE Joint Genome Institute"/>
            <person name="Mondo S.J."/>
            <person name="Dannebaum R.O."/>
            <person name="Kuo R.C."/>
            <person name="Labutti K."/>
            <person name="Haridas S."/>
            <person name="Kuo A."/>
            <person name="Salamov A."/>
            <person name="Ahrendt S.R."/>
            <person name="Lipzen A."/>
            <person name="Sullivan W."/>
            <person name="Andreopoulos W.B."/>
            <person name="Clum A."/>
            <person name="Lindquist E."/>
            <person name="Daum C."/>
            <person name="Ramamoorthy G.K."/>
            <person name="Gryganskyi A."/>
            <person name="Culley D."/>
            <person name="Magnuson J.K."/>
            <person name="James T.Y."/>
            <person name="O'Malley M.A."/>
            <person name="Stajich J.E."/>
            <person name="Spatafora J.W."/>
            <person name="Visel A."/>
            <person name="Grigoriev I.V."/>
        </authorList>
    </citation>
    <scope>NUCLEOTIDE SEQUENCE [LARGE SCALE GENOMIC DNA]</scope>
    <source>
        <strain evidence="4 5">NRRL 2496</strain>
    </source>
</reference>
<accession>A0A1X2HAT0</accession>
<proteinExistence type="predicted"/>
<evidence type="ECO:0000313" key="4">
    <source>
        <dbReference type="EMBL" id="ORY95787.1"/>
    </source>
</evidence>
<gene>
    <name evidence="4" type="ORF">BCR43DRAFT_493596</name>
</gene>
<dbReference type="InterPro" id="IPR036514">
    <property type="entry name" value="SGNH_hydro_sf"/>
</dbReference>
<feature type="domain" description="Sialate O-acetylesterase" evidence="3">
    <location>
        <begin position="54"/>
        <end position="317"/>
    </location>
</feature>
<evidence type="ECO:0000259" key="3">
    <source>
        <dbReference type="Pfam" id="PF03629"/>
    </source>
</evidence>
<keyword evidence="1 4" id="KW-0378">Hydrolase</keyword>
<dbReference type="InterPro" id="IPR052940">
    <property type="entry name" value="Carb_Esterase_6"/>
</dbReference>
<protein>
    <submittedName>
        <fullName evidence="4">SGNH hydrolase-type esterase domain-containing protein</fullName>
    </submittedName>
</protein>
<feature type="region of interest" description="Disordered" evidence="2">
    <location>
        <begin position="101"/>
        <end position="121"/>
    </location>
</feature>
<dbReference type="Gene3D" id="3.40.50.1110">
    <property type="entry name" value="SGNH hydrolase"/>
    <property type="match status" value="1"/>
</dbReference>
<dbReference type="GO" id="GO:0016787">
    <property type="term" value="F:hydrolase activity"/>
    <property type="evidence" value="ECO:0007669"/>
    <property type="project" value="UniProtKB-KW"/>
</dbReference>
<dbReference type="Pfam" id="PF03629">
    <property type="entry name" value="SASA"/>
    <property type="match status" value="1"/>
</dbReference>